<dbReference type="PANTHER" id="PTHR37528">
    <property type="entry name" value="UPF0149 PROTEIN YGFB"/>
    <property type="match status" value="1"/>
</dbReference>
<evidence type="ECO:0000256" key="1">
    <source>
        <dbReference type="ARBA" id="ARBA00038308"/>
    </source>
</evidence>
<accession>A0ABS1ECG7</accession>
<evidence type="ECO:0000313" key="3">
    <source>
        <dbReference type="Proteomes" id="UP000738126"/>
    </source>
</evidence>
<keyword evidence="3" id="KW-1185">Reference proteome</keyword>
<gene>
    <name evidence="2" type="ORF">CKO13_10820</name>
</gene>
<dbReference type="RefSeq" id="WP_200260893.1">
    <property type="nucleotide sequence ID" value="NZ_NRSH01000163.1"/>
</dbReference>
<comment type="similarity">
    <text evidence="1">Belongs to the UPF0149 family.</text>
</comment>
<dbReference type="SUPFAM" id="SSF101327">
    <property type="entry name" value="YgfB-like"/>
    <property type="match status" value="1"/>
</dbReference>
<dbReference type="PANTHER" id="PTHR37528:SF1">
    <property type="entry name" value="UPF0149 PROTEIN YGFB"/>
    <property type="match status" value="1"/>
</dbReference>
<reference evidence="2 3" key="1">
    <citation type="journal article" date="2020" name="Microorganisms">
        <title>Osmotic Adaptation and Compatible Solute Biosynthesis of Phototrophic Bacteria as Revealed from Genome Analyses.</title>
        <authorList>
            <person name="Imhoff J.F."/>
            <person name="Rahn T."/>
            <person name="Kunzel S."/>
            <person name="Keller A."/>
            <person name="Neulinger S.C."/>
        </authorList>
    </citation>
    <scope>NUCLEOTIDE SEQUENCE [LARGE SCALE GENOMIC DNA]</scope>
    <source>
        <strain evidence="2 3">DSM 15116</strain>
    </source>
</reference>
<dbReference type="Proteomes" id="UP000738126">
    <property type="component" value="Unassembled WGS sequence"/>
</dbReference>
<dbReference type="Gene3D" id="1.20.120.740">
    <property type="entry name" value="YgfB uncharacterised protein family UPF0149, PF03695"/>
    <property type="match status" value="1"/>
</dbReference>
<name>A0ABS1ECG7_9GAMM</name>
<dbReference type="Pfam" id="PF03695">
    <property type="entry name" value="UPF0149"/>
    <property type="match status" value="1"/>
</dbReference>
<dbReference type="NCBIfam" id="TIGR02292">
    <property type="entry name" value="ygfB_yecA"/>
    <property type="match status" value="1"/>
</dbReference>
<organism evidence="2 3">
    <name type="scientific">Halorhodospira neutriphila</name>
    <dbReference type="NCBI Taxonomy" id="168379"/>
    <lineage>
        <taxon>Bacteria</taxon>
        <taxon>Pseudomonadati</taxon>
        <taxon>Pseudomonadota</taxon>
        <taxon>Gammaproteobacteria</taxon>
        <taxon>Chromatiales</taxon>
        <taxon>Ectothiorhodospiraceae</taxon>
        <taxon>Halorhodospira</taxon>
    </lineage>
</organism>
<dbReference type="InterPro" id="IPR011978">
    <property type="entry name" value="YgfB-like"/>
</dbReference>
<sequence>MSGGERYDGIAEALEAVGAHTGAAEAHGMLTGMLTGASDTSQARWIAEVLADTEPRGEAARACLETLALLYDETAAALADEELTFEPLLPTEEAALPERARALAGWCGGFLFGIGYTEPGEDASLPSQVREALTDLAEIARVAAEPEEGEEDEEAYAELLEYVRVAVLLCREHLSHPTIGADPQ</sequence>
<proteinExistence type="inferred from homology"/>
<protein>
    <recommendedName>
        <fullName evidence="4">YecA family protein</fullName>
    </recommendedName>
</protein>
<dbReference type="EMBL" id="NRSH01000163">
    <property type="protein sequence ID" value="MBK1727494.1"/>
    <property type="molecule type" value="Genomic_DNA"/>
</dbReference>
<evidence type="ECO:0000313" key="2">
    <source>
        <dbReference type="EMBL" id="MBK1727494.1"/>
    </source>
</evidence>
<dbReference type="InterPro" id="IPR036255">
    <property type="entry name" value="YgfB-like_sf"/>
</dbReference>
<evidence type="ECO:0008006" key="4">
    <source>
        <dbReference type="Google" id="ProtNLM"/>
    </source>
</evidence>
<comment type="caution">
    <text evidence="2">The sequence shown here is derived from an EMBL/GenBank/DDBJ whole genome shotgun (WGS) entry which is preliminary data.</text>
</comment>